<organism evidence="1 2">
    <name type="scientific">Photobacterium profundum (strain SS9)</name>
    <dbReference type="NCBI Taxonomy" id="298386"/>
    <lineage>
        <taxon>Bacteria</taxon>
        <taxon>Pseudomonadati</taxon>
        <taxon>Pseudomonadota</taxon>
        <taxon>Gammaproteobacteria</taxon>
        <taxon>Vibrionales</taxon>
        <taxon>Vibrionaceae</taxon>
        <taxon>Photobacterium</taxon>
    </lineage>
</organism>
<reference evidence="2" key="1">
    <citation type="journal article" date="2005" name="Science">
        <title>Life at depth: Photobacterium profundum genome sequence and expression analysis.</title>
        <authorList>
            <person name="Vezzi A."/>
            <person name="Campanaro S."/>
            <person name="D'Angelo M."/>
            <person name="Simonato F."/>
            <person name="Vitulo N."/>
            <person name="Lauro F.M."/>
            <person name="Cestaro A."/>
            <person name="Malacrida G."/>
            <person name="Simionati B."/>
            <person name="Cannata N."/>
            <person name="Romualdi C."/>
            <person name="Bartlett D.H."/>
            <person name="Valle G."/>
        </authorList>
    </citation>
    <scope>NUCLEOTIDE SEQUENCE [LARGE SCALE GENOMIC DNA]</scope>
    <source>
        <strain evidence="2">ATCC BAA-1253 / SS9</strain>
    </source>
</reference>
<sequence length="169" mass="19104">MNDITLGQMFGQYVIKPVLDKMDIAAGSKGSMNTESAVIIMLMIAAHESDCLKYSRQIKGPAISFLQMEPDTFNHNISWLKANQPQLMNVINQLSPIPNDYAFEMAMYPEFAIGMGRANLLRFPEKLPDASDLTGLAAYAKKYWNTYKGKATWGDYLKAYQRFMKMPAK</sequence>
<dbReference type="AlphaFoldDB" id="Q6LJV4"/>
<dbReference type="eggNOG" id="COG0741">
    <property type="taxonomic scope" value="Bacteria"/>
</dbReference>
<name>Q6LJV4_PHOPR</name>
<dbReference type="KEGG" id="ppr:PBPRB0553"/>
<dbReference type="EMBL" id="CR378676">
    <property type="protein sequence ID" value="CAG22426.1"/>
    <property type="molecule type" value="Genomic_DNA"/>
</dbReference>
<evidence type="ECO:0000313" key="2">
    <source>
        <dbReference type="Proteomes" id="UP000000593"/>
    </source>
</evidence>
<dbReference type="STRING" id="298386.PBPRB0553"/>
<protein>
    <submittedName>
        <fullName evidence="1">Uncharacterized protein</fullName>
    </submittedName>
</protein>
<dbReference type="Proteomes" id="UP000000593">
    <property type="component" value="Chromosome 2"/>
</dbReference>
<gene>
    <name evidence="1" type="ordered locus">PBPRB0553</name>
</gene>
<keyword evidence="2" id="KW-1185">Reference proteome</keyword>
<dbReference type="HOGENOM" id="CLU_123882_1_0_6"/>
<dbReference type="RefSeq" id="WP_011220634.1">
    <property type="nucleotide sequence ID" value="NC_006371.1"/>
</dbReference>
<proteinExistence type="predicted"/>
<evidence type="ECO:0000313" key="1">
    <source>
        <dbReference type="EMBL" id="CAG22426.1"/>
    </source>
</evidence>
<accession>Q6LJV4</accession>